<comment type="caution">
    <text evidence="1">The sequence shown here is derived from an EMBL/GenBank/DDBJ whole genome shotgun (WGS) entry which is preliminary data.</text>
</comment>
<sequence length="102" mass="12224">MSHNYVRICQRMFTQVWDATTLICAENERMRLARLLLHALAGTDRDIPARHRVNYTCKPHEDTAAQIQKEDLWRHEDHLTVLTRELNTRKLLSWKIRCRETL</sequence>
<protein>
    <submittedName>
        <fullName evidence="1">Uncharacterized protein</fullName>
    </submittedName>
</protein>
<dbReference type="EMBL" id="CAJZBQ010000047">
    <property type="protein sequence ID" value="CAG9329438.1"/>
    <property type="molecule type" value="Genomic_DNA"/>
</dbReference>
<keyword evidence="2" id="KW-1185">Reference proteome</keyword>
<dbReference type="Proteomes" id="UP001162131">
    <property type="component" value="Unassembled WGS sequence"/>
</dbReference>
<name>A0AAU9K661_9CILI</name>
<dbReference type="AlphaFoldDB" id="A0AAU9K661"/>
<proteinExistence type="predicted"/>
<evidence type="ECO:0000313" key="1">
    <source>
        <dbReference type="EMBL" id="CAG9329438.1"/>
    </source>
</evidence>
<accession>A0AAU9K661</accession>
<gene>
    <name evidence="1" type="ORF">BSTOLATCC_MIC48258</name>
</gene>
<organism evidence="1 2">
    <name type="scientific">Blepharisma stoltei</name>
    <dbReference type="NCBI Taxonomy" id="1481888"/>
    <lineage>
        <taxon>Eukaryota</taxon>
        <taxon>Sar</taxon>
        <taxon>Alveolata</taxon>
        <taxon>Ciliophora</taxon>
        <taxon>Postciliodesmatophora</taxon>
        <taxon>Heterotrichea</taxon>
        <taxon>Heterotrichida</taxon>
        <taxon>Blepharismidae</taxon>
        <taxon>Blepharisma</taxon>
    </lineage>
</organism>
<reference evidence="1" key="1">
    <citation type="submission" date="2021-09" db="EMBL/GenBank/DDBJ databases">
        <authorList>
            <consortium name="AG Swart"/>
            <person name="Singh M."/>
            <person name="Singh A."/>
            <person name="Seah K."/>
            <person name="Emmerich C."/>
        </authorList>
    </citation>
    <scope>NUCLEOTIDE SEQUENCE</scope>
    <source>
        <strain evidence="1">ATCC30299</strain>
    </source>
</reference>
<evidence type="ECO:0000313" key="2">
    <source>
        <dbReference type="Proteomes" id="UP001162131"/>
    </source>
</evidence>